<organism evidence="1 2">
    <name type="scientific">Persea americana</name>
    <name type="common">Avocado</name>
    <dbReference type="NCBI Taxonomy" id="3435"/>
    <lineage>
        <taxon>Eukaryota</taxon>
        <taxon>Viridiplantae</taxon>
        <taxon>Streptophyta</taxon>
        <taxon>Embryophyta</taxon>
        <taxon>Tracheophyta</taxon>
        <taxon>Spermatophyta</taxon>
        <taxon>Magnoliopsida</taxon>
        <taxon>Magnoliidae</taxon>
        <taxon>Laurales</taxon>
        <taxon>Lauraceae</taxon>
        <taxon>Persea</taxon>
    </lineage>
</organism>
<gene>
    <name evidence="1" type="ORF">MRB53_000502</name>
</gene>
<keyword evidence="2" id="KW-1185">Reference proteome</keyword>
<name>A0ACC2MP94_PERAE</name>
<protein>
    <submittedName>
        <fullName evidence="1">Uncharacterized protein</fullName>
    </submittedName>
</protein>
<dbReference type="EMBL" id="CM056809">
    <property type="protein sequence ID" value="KAJ8647479.1"/>
    <property type="molecule type" value="Genomic_DNA"/>
</dbReference>
<evidence type="ECO:0000313" key="1">
    <source>
        <dbReference type="EMBL" id="KAJ8647479.1"/>
    </source>
</evidence>
<reference evidence="1 2" key="1">
    <citation type="journal article" date="2022" name="Hortic Res">
        <title>A haplotype resolved chromosomal level avocado genome allows analysis of novel avocado genes.</title>
        <authorList>
            <person name="Nath O."/>
            <person name="Fletcher S.J."/>
            <person name="Hayward A."/>
            <person name="Shaw L.M."/>
            <person name="Masouleh A.K."/>
            <person name="Furtado A."/>
            <person name="Henry R.J."/>
            <person name="Mitter N."/>
        </authorList>
    </citation>
    <scope>NUCLEOTIDE SEQUENCE [LARGE SCALE GENOMIC DNA]</scope>
    <source>
        <strain evidence="2">cv. Hass</strain>
    </source>
</reference>
<dbReference type="Proteomes" id="UP001234297">
    <property type="component" value="Chromosome 1"/>
</dbReference>
<comment type="caution">
    <text evidence="1">The sequence shown here is derived from an EMBL/GenBank/DDBJ whole genome shotgun (WGS) entry which is preliminary data.</text>
</comment>
<proteinExistence type="predicted"/>
<sequence length="703" mass="76755">MASASYLVCVAILLLYMNLQAVECASSLGNETDRVALLAIKDHIRSDPLGALSSWNNTLSFLYVARRNLSFVRRISFQENNFHGEIPKEIGRLSRLQHLNLSVNSFQGPVPITLSNASELESFDVPDNNFVGPVVVNFRDLQNFFKLNLAINQLGTGATDDLSFLSSLSNSSRLEILGLGNDNFGGMLPSSIVNLSSNLISLTMGRNHLTGCISSGIENLVNLNVLGLEGNFLTGTIPFSIGKLSKLQKLSLYGNRLQGEIPSSVGNISLLGVLSLAENGLWGKIPESLVPKEGVFKNANDISVVGNKKLCGGISELQLPNCTLNAFKERRGRGSLLKAIVLTISAILFSVIILSILVFRWKRNSKGKSSFSSSVGNLHRKISYRELHKATDGFSSDSLIGSGSHGMVYKGTFDIDEKIFAVKVLKLENRGASKSFASECQILRNVRHRNLIKVLTVCSSVDFKGNDFHALVFEYIPKGNLDKWLHSKEDGENHLQNLSFMQRLSIAIEVALALEYLHHHCQIPIAHCDLKPGNILLDNDMSAHVGDFGLAKLLCKTANSFSHNHTSSIAIKGSLGYVPPEYGTGGEASTEGGVYSYGIMLLEMFTGKRPTDDMFEGGLSLHVFAKRAMPTQVIEIVDPPLLLEGNADSNNVNGCYDRRDRVHECLVSNVGIGIACSLESPTERMQMVDVVKRLEALRDSLLG</sequence>
<evidence type="ECO:0000313" key="2">
    <source>
        <dbReference type="Proteomes" id="UP001234297"/>
    </source>
</evidence>
<accession>A0ACC2MP94</accession>